<evidence type="ECO:0000313" key="6">
    <source>
        <dbReference type="EMBL" id="KAI7804135.1"/>
    </source>
</evidence>
<gene>
    <name evidence="6" type="ORF">IRJ41_024707</name>
</gene>
<keyword evidence="7" id="KW-1185">Reference proteome</keyword>
<dbReference type="AlphaFoldDB" id="A0A9W7WLU2"/>
<reference evidence="6" key="1">
    <citation type="submission" date="2021-02" db="EMBL/GenBank/DDBJ databases">
        <title>Comparative genomics reveals that relaxation of natural selection precedes convergent phenotypic evolution of cavefish.</title>
        <authorList>
            <person name="Peng Z."/>
        </authorList>
    </citation>
    <scope>NUCLEOTIDE SEQUENCE</scope>
    <source>
        <tissue evidence="6">Muscle</tissue>
    </source>
</reference>
<accession>A0A9W7WLU2</accession>
<comment type="similarity">
    <text evidence="1">Belongs to the TRAFAC class TrmE-Era-EngA-EngB-Septin-like GTPase superfamily. AIG1/Toc34/Toc159-like paraseptin GTPase family. IAN subfamily.</text>
</comment>
<dbReference type="Gene3D" id="3.40.50.300">
    <property type="entry name" value="P-loop containing nucleotide triphosphate hydrolases"/>
    <property type="match status" value="2"/>
</dbReference>
<evidence type="ECO:0000259" key="5">
    <source>
        <dbReference type="Pfam" id="PF25974"/>
    </source>
</evidence>
<dbReference type="PANTHER" id="PTHR22796:SF6">
    <property type="entry name" value="INTERFERON-INDUCED VERY LARGE GTPASE 1-RELATED"/>
    <property type="match status" value="1"/>
</dbReference>
<protein>
    <submittedName>
        <fullName evidence="6">Interferon-induced very large GTPase 1-like</fullName>
    </submittedName>
</protein>
<dbReference type="GO" id="GO:0005525">
    <property type="term" value="F:GTP binding"/>
    <property type="evidence" value="ECO:0007669"/>
    <property type="project" value="InterPro"/>
</dbReference>
<dbReference type="Pfam" id="PF25974">
    <property type="entry name" value="URGCP_9th"/>
    <property type="match status" value="1"/>
</dbReference>
<dbReference type="Pfam" id="PF04548">
    <property type="entry name" value="AIG1"/>
    <property type="match status" value="2"/>
</dbReference>
<dbReference type="InterPro" id="IPR006703">
    <property type="entry name" value="G_AIG1"/>
</dbReference>
<dbReference type="SUPFAM" id="SSF52540">
    <property type="entry name" value="P-loop containing nucleoside triphosphate hydrolases"/>
    <property type="match status" value="1"/>
</dbReference>
<organism evidence="6 7">
    <name type="scientific">Triplophysa rosa</name>
    <name type="common">Cave loach</name>
    <dbReference type="NCBI Taxonomy" id="992332"/>
    <lineage>
        <taxon>Eukaryota</taxon>
        <taxon>Metazoa</taxon>
        <taxon>Chordata</taxon>
        <taxon>Craniata</taxon>
        <taxon>Vertebrata</taxon>
        <taxon>Euteleostomi</taxon>
        <taxon>Actinopterygii</taxon>
        <taxon>Neopterygii</taxon>
        <taxon>Teleostei</taxon>
        <taxon>Ostariophysi</taxon>
        <taxon>Cypriniformes</taxon>
        <taxon>Nemacheilidae</taxon>
        <taxon>Triplophysa</taxon>
    </lineage>
</organism>
<sequence length="1164" mass="135792">SSTDSTVSVHNPARRRRGSNPIDIPNMRIVVLGKDVSVNSGVGNFILGRSAFESESPPDDHQCCERVRGKHMTLINCPHLLQHNLSSHHITQTLRECVSLSHPGPHVIILIFKHDDECSREDQEHVHMILNSFSDSVYEHTLVLTTHDSPHTHVNDIIQEIIDKCLNKHYRLERNSSPSEFKETLENIVQMNSGRHLMCEEHEESLTVMQQTEERDVVKLNVVVCGSDRRLKSFISKLMLNESSRRSDKRSDCVLMKREMEVCGSLINLLELPALFNTSLSDDELTRQTLCCLSLCHPGAHVFLLIVPVGPLTDEHKAEMQEMHRIFSSRIRNHMMILIMQKSEDTTAELDDVTQSVIKRYAAQGHFFHPNTQVSTLLERIQQTVEDNRGASFTTQTFLDEQMKKMKDEETKRKINLPECEECEKGKQEETGEQVKLLKEEREDQLNRRTTDMNVLPQSHAAEQITAYSKLETAYSEWSWTLRSAMLEIENKLQNKIFSDATDEIQETDLKTELKEKSDKVEKSMSEFFEKYQDISIQMKTSLETKIKELQEHIVIEMKRKLNEIIIQHQDLKKEMDAQKTHHENTLFERSKELALKLKDKANDEDSLKTEFDLFWDESVKKIIKETSPIKHIDVLRDVKEVLSDFYESVHVDTWNNISNIFTVQSYSDYVKSKKSSGFTGPAKNVLKAAQEKFGSVLSKEDETKIRTLITDVSYHIDEMIKSFNISKMGYNISYIQQLTSYIKKRIRRYEGRPVKYVFRREFFIDLVFSIFTRVENTFTDQHRMFREARDPDLYLKKKRGEYYSVFQKYCHGATSAAIFGEIICQKLKEPIEQSVYKQTARDLADEMRSNCPSLRGNRSNLEKHILTRLAEEENFDKYMDYIHDPRDHFKSFIRDEVSQYIRDQFSVSVELKMSQNIELLQKKIMTAAHESTQHVEENRGDVDVWLRFFTQKLSDVLIFSVKDFSGVNHDDVDDFKLLEDVIRKELPSIMSDIRSRFNSTFPVNLEYKDRADEILIDHFCRCCWVQCPFCNATCTNTIPNHDGDHSVPFHCVNGQNGWFYKKTTNLSINICTSSVAGDGYFYPNASDDKVPWREYRTAGGVYAEWSITPDLTELPYWKWFVCRFQKDLERHYNRTFQGQGKIPDEWRKITKKEAIESLDKNLE</sequence>
<evidence type="ECO:0000259" key="4">
    <source>
        <dbReference type="Pfam" id="PF04548"/>
    </source>
</evidence>
<feature type="domain" description="AIG1-type G" evidence="4">
    <location>
        <begin position="256"/>
        <end position="406"/>
    </location>
</feature>
<dbReference type="InterPro" id="IPR027417">
    <property type="entry name" value="P-loop_NTPase"/>
</dbReference>
<evidence type="ECO:0000313" key="7">
    <source>
        <dbReference type="Proteomes" id="UP001059041"/>
    </source>
</evidence>
<feature type="region of interest" description="Disordered" evidence="3">
    <location>
        <begin position="1"/>
        <end position="21"/>
    </location>
</feature>
<dbReference type="Proteomes" id="UP001059041">
    <property type="component" value="Linkage Group LG11"/>
</dbReference>
<proteinExistence type="inferred from homology"/>
<dbReference type="EMBL" id="JAFHDT010000011">
    <property type="protein sequence ID" value="KAI7804135.1"/>
    <property type="molecule type" value="Genomic_DNA"/>
</dbReference>
<dbReference type="InterPro" id="IPR058641">
    <property type="entry name" value="GVIN1_dom"/>
</dbReference>
<feature type="domain" description="AIG1-type G" evidence="4">
    <location>
        <begin position="28"/>
        <end position="175"/>
    </location>
</feature>
<comment type="caution">
    <text evidence="6">The sequence shown here is derived from an EMBL/GenBank/DDBJ whole genome shotgun (WGS) entry which is preliminary data.</text>
</comment>
<evidence type="ECO:0000256" key="3">
    <source>
        <dbReference type="SAM" id="MobiDB-lite"/>
    </source>
</evidence>
<dbReference type="PANTHER" id="PTHR22796">
    <property type="entry name" value="URG4-RELATED"/>
    <property type="match status" value="1"/>
</dbReference>
<evidence type="ECO:0000256" key="1">
    <source>
        <dbReference type="ARBA" id="ARBA00008535"/>
    </source>
</evidence>
<evidence type="ECO:0000256" key="2">
    <source>
        <dbReference type="ARBA" id="ARBA00022741"/>
    </source>
</evidence>
<feature type="non-terminal residue" evidence="6">
    <location>
        <position position="1164"/>
    </location>
</feature>
<keyword evidence="2" id="KW-0547">Nucleotide-binding</keyword>
<name>A0A9W7WLU2_TRIRA</name>
<feature type="domain" description="Interferon-induced very large GTPase 1" evidence="5">
    <location>
        <begin position="465"/>
        <end position="570"/>
    </location>
</feature>